<reference evidence="2 3" key="1">
    <citation type="submission" date="2020-08" db="EMBL/GenBank/DDBJ databases">
        <authorList>
            <person name="Koutsovoulos G."/>
            <person name="Danchin GJ E."/>
        </authorList>
    </citation>
    <scope>NUCLEOTIDE SEQUENCE [LARGE SCALE GENOMIC DNA]</scope>
</reference>
<proteinExistence type="predicted"/>
<organism evidence="2 3">
    <name type="scientific">Meloidogyne enterolobii</name>
    <name type="common">Root-knot nematode worm</name>
    <name type="synonym">Meloidogyne mayaguensis</name>
    <dbReference type="NCBI Taxonomy" id="390850"/>
    <lineage>
        <taxon>Eukaryota</taxon>
        <taxon>Metazoa</taxon>
        <taxon>Ecdysozoa</taxon>
        <taxon>Nematoda</taxon>
        <taxon>Chromadorea</taxon>
        <taxon>Rhabditida</taxon>
        <taxon>Tylenchina</taxon>
        <taxon>Tylenchomorpha</taxon>
        <taxon>Tylenchoidea</taxon>
        <taxon>Meloidogynidae</taxon>
        <taxon>Meloidogyninae</taxon>
        <taxon>Meloidogyne</taxon>
    </lineage>
</organism>
<comment type="caution">
    <text evidence="2">The sequence shown here is derived from an EMBL/GenBank/DDBJ whole genome shotgun (WGS) entry which is preliminary data.</text>
</comment>
<protein>
    <submittedName>
        <fullName evidence="2">Uncharacterized protein</fullName>
    </submittedName>
</protein>
<name>A0A6V7TZK0_MELEN</name>
<dbReference type="Proteomes" id="UP000580250">
    <property type="component" value="Unassembled WGS sequence"/>
</dbReference>
<dbReference type="AlphaFoldDB" id="A0A6V7TZK0"/>
<feature type="compositionally biased region" description="Basic and acidic residues" evidence="1">
    <location>
        <begin position="195"/>
        <end position="215"/>
    </location>
</feature>
<evidence type="ECO:0000313" key="2">
    <source>
        <dbReference type="EMBL" id="CAD2136915.1"/>
    </source>
</evidence>
<sequence length="215" mass="24246">MNQNLFSQILPEVDFNISSSGITVLSSRLTTPRFIPYDQSGRCKECKSTEVEIDFIVTKEGITIYCTRIGSGTRFVPFDTVYDLPTHCFFKIKNKGRVFNVPHGVQQQQIIHQNPKRGKRKYEELASPPSPPPANLSSSQISSTPTVPPADCPNVISNTSRPDTPPDQIYFDKELQQFYDSLMFATVGLPSSNDNVEKPIEEKTEEKEIKEEVIE</sequence>
<feature type="region of interest" description="Disordered" evidence="1">
    <location>
        <begin position="189"/>
        <end position="215"/>
    </location>
</feature>
<gene>
    <name evidence="2" type="ORF">MENT_LOCUS5247</name>
</gene>
<feature type="region of interest" description="Disordered" evidence="1">
    <location>
        <begin position="106"/>
        <end position="165"/>
    </location>
</feature>
<dbReference type="EMBL" id="CAJEWN010000019">
    <property type="protein sequence ID" value="CAD2136915.1"/>
    <property type="molecule type" value="Genomic_DNA"/>
</dbReference>
<evidence type="ECO:0000256" key="1">
    <source>
        <dbReference type="SAM" id="MobiDB-lite"/>
    </source>
</evidence>
<accession>A0A6V7TZK0</accession>
<evidence type="ECO:0000313" key="3">
    <source>
        <dbReference type="Proteomes" id="UP000580250"/>
    </source>
</evidence>